<dbReference type="GO" id="GO:0016787">
    <property type="term" value="F:hydrolase activity"/>
    <property type="evidence" value="ECO:0007669"/>
    <property type="project" value="UniProtKB-KW"/>
</dbReference>
<protein>
    <recommendedName>
        <fullName evidence="2">RNA helicase</fullName>
        <ecNumber evidence="2">3.6.4.13</ecNumber>
    </recommendedName>
</protein>
<evidence type="ECO:0000259" key="8">
    <source>
        <dbReference type="PROSITE" id="PS51192"/>
    </source>
</evidence>
<feature type="domain" description="Helicase ATP-binding" evidence="8">
    <location>
        <begin position="232"/>
        <end position="398"/>
    </location>
</feature>
<dbReference type="GO" id="GO:0005524">
    <property type="term" value="F:ATP binding"/>
    <property type="evidence" value="ECO:0007669"/>
    <property type="project" value="UniProtKB-KW"/>
</dbReference>
<dbReference type="PANTHER" id="PTHR18934:SF99">
    <property type="entry name" value="ATP-DEPENDENT RNA HELICASE DHX37-RELATED"/>
    <property type="match status" value="1"/>
</dbReference>
<gene>
    <name evidence="9" type="ORF">OLC1_LOCUS107</name>
</gene>
<keyword evidence="10" id="KW-1185">Reference proteome</keyword>
<comment type="catalytic activity">
    <reaction evidence="7">
        <text>ATP + H2O = ADP + phosphate + H(+)</text>
        <dbReference type="Rhea" id="RHEA:13065"/>
        <dbReference type="ChEBI" id="CHEBI:15377"/>
        <dbReference type="ChEBI" id="CHEBI:15378"/>
        <dbReference type="ChEBI" id="CHEBI:30616"/>
        <dbReference type="ChEBI" id="CHEBI:43474"/>
        <dbReference type="ChEBI" id="CHEBI:456216"/>
        <dbReference type="EC" id="3.6.4.13"/>
    </reaction>
</comment>
<dbReference type="InterPro" id="IPR014001">
    <property type="entry name" value="Helicase_ATP-bd"/>
</dbReference>
<dbReference type="GO" id="GO:0003724">
    <property type="term" value="F:RNA helicase activity"/>
    <property type="evidence" value="ECO:0007669"/>
    <property type="project" value="UniProtKB-EC"/>
</dbReference>
<keyword evidence="6" id="KW-0067">ATP-binding</keyword>
<organism evidence="9 10">
    <name type="scientific">Oldenlandia corymbosa var. corymbosa</name>
    <dbReference type="NCBI Taxonomy" id="529605"/>
    <lineage>
        <taxon>Eukaryota</taxon>
        <taxon>Viridiplantae</taxon>
        <taxon>Streptophyta</taxon>
        <taxon>Embryophyta</taxon>
        <taxon>Tracheophyta</taxon>
        <taxon>Spermatophyta</taxon>
        <taxon>Magnoliopsida</taxon>
        <taxon>eudicotyledons</taxon>
        <taxon>Gunneridae</taxon>
        <taxon>Pentapetalae</taxon>
        <taxon>asterids</taxon>
        <taxon>lamiids</taxon>
        <taxon>Gentianales</taxon>
        <taxon>Rubiaceae</taxon>
        <taxon>Rubioideae</taxon>
        <taxon>Spermacoceae</taxon>
        <taxon>Hedyotis-Oldenlandia complex</taxon>
        <taxon>Oldenlandia</taxon>
    </lineage>
</organism>
<accession>A0AAV1BWR5</accession>
<proteinExistence type="inferred from homology"/>
<keyword evidence="4" id="KW-0378">Hydrolase</keyword>
<evidence type="ECO:0000313" key="10">
    <source>
        <dbReference type="Proteomes" id="UP001161247"/>
    </source>
</evidence>
<evidence type="ECO:0000256" key="5">
    <source>
        <dbReference type="ARBA" id="ARBA00022806"/>
    </source>
</evidence>
<keyword evidence="3" id="KW-0547">Nucleotide-binding</keyword>
<evidence type="ECO:0000256" key="2">
    <source>
        <dbReference type="ARBA" id="ARBA00012552"/>
    </source>
</evidence>
<evidence type="ECO:0000256" key="6">
    <source>
        <dbReference type="ARBA" id="ARBA00022840"/>
    </source>
</evidence>
<dbReference type="SMART" id="SM00487">
    <property type="entry name" value="DEXDc"/>
    <property type="match status" value="1"/>
</dbReference>
<dbReference type="GO" id="GO:0005730">
    <property type="term" value="C:nucleolus"/>
    <property type="evidence" value="ECO:0007669"/>
    <property type="project" value="TreeGrafter"/>
</dbReference>
<name>A0AAV1BWR5_OLDCO</name>
<evidence type="ECO:0000313" key="9">
    <source>
        <dbReference type="EMBL" id="CAI9087233.1"/>
    </source>
</evidence>
<dbReference type="Proteomes" id="UP001161247">
    <property type="component" value="Chromosome 1"/>
</dbReference>
<evidence type="ECO:0000256" key="3">
    <source>
        <dbReference type="ARBA" id="ARBA00022741"/>
    </source>
</evidence>
<dbReference type="GO" id="GO:0003723">
    <property type="term" value="F:RNA binding"/>
    <property type="evidence" value="ECO:0007669"/>
    <property type="project" value="TreeGrafter"/>
</dbReference>
<reference evidence="9" key="1">
    <citation type="submission" date="2023-03" db="EMBL/GenBank/DDBJ databases">
        <authorList>
            <person name="Julca I."/>
        </authorList>
    </citation>
    <scope>NUCLEOTIDE SEQUENCE</scope>
</reference>
<sequence>MLQFFHVAVNVKSPDIVDALLRRFSNDEKLAAKKLWKCKLSVDLHSLMWSSRNLGQVETVRQKRQREVQYSKAGVKLSHSYQPFKKRAMDHSSYEKNRVEGKSYEVTQDERGILKISSFSSLSSEDLNITDVVLSLSGQADLPGKLVAGDNMMLSRLEYQEKCLSHCNRDDESIGQCKNEVPETFLDSSRLHSDSLQESVLASPTVVPVKRPMEVESQRRNLPIVMMAQEIMEAINEKETVIICGETGCGKTTQVPQGSVLATAKRVAFELDLRLGKEVGFQVRHDKRVGDNCHIKFMTDGVLLWELQADFLLKRHSVIILDEAHERSLNTDILIGMLSRVISMRQRLYEEQTEKIDLGECINLENRIYPLKLVLMSATLRGEDFGRIFNIPPPVIEVPTRQYPVTVQFSKRTDVVDYVGQACKKVLSMHRKQPPGGILVFLTGQREVEFLCRKLRKASKEIIGKRTNANTQLAADSECSLTELDELMDANEAFESQESSNYEITDRFSSYDEDYDDLSEDESESCYDLEDDGDLEFANPGEKLLYPMSLESDDLLTQGLQGNGNLGSLKTAFEALAGKRSLEKGLLQCLALIYGNYHLLGCL</sequence>
<dbReference type="PROSITE" id="PS51192">
    <property type="entry name" value="HELICASE_ATP_BIND_1"/>
    <property type="match status" value="1"/>
</dbReference>
<dbReference type="InterPro" id="IPR027417">
    <property type="entry name" value="P-loop_NTPase"/>
</dbReference>
<dbReference type="InterPro" id="IPR002464">
    <property type="entry name" value="DNA/RNA_helicase_DEAH_CS"/>
</dbReference>
<dbReference type="PANTHER" id="PTHR18934">
    <property type="entry name" value="ATP-DEPENDENT RNA HELICASE"/>
    <property type="match status" value="1"/>
</dbReference>
<evidence type="ECO:0000256" key="4">
    <source>
        <dbReference type="ARBA" id="ARBA00022801"/>
    </source>
</evidence>
<dbReference type="Gene3D" id="3.40.50.300">
    <property type="entry name" value="P-loop containing nucleotide triphosphate hydrolases"/>
    <property type="match status" value="3"/>
</dbReference>
<keyword evidence="5" id="KW-0347">Helicase</keyword>
<evidence type="ECO:0000256" key="1">
    <source>
        <dbReference type="ARBA" id="ARBA00008792"/>
    </source>
</evidence>
<dbReference type="EC" id="3.6.4.13" evidence="2"/>
<dbReference type="EMBL" id="OX459118">
    <property type="protein sequence ID" value="CAI9087233.1"/>
    <property type="molecule type" value="Genomic_DNA"/>
</dbReference>
<dbReference type="PROSITE" id="PS00690">
    <property type="entry name" value="DEAH_ATP_HELICASE"/>
    <property type="match status" value="1"/>
</dbReference>
<comment type="similarity">
    <text evidence="1">Belongs to the DEAD box helicase family. DEAH subfamily.</text>
</comment>
<dbReference type="AlphaFoldDB" id="A0AAV1BWR5"/>
<dbReference type="SUPFAM" id="SSF52540">
    <property type="entry name" value="P-loop containing nucleoside triphosphate hydrolases"/>
    <property type="match status" value="1"/>
</dbReference>
<dbReference type="GO" id="GO:0000462">
    <property type="term" value="P:maturation of SSU-rRNA from tricistronic rRNA transcript (SSU-rRNA, 5.8S rRNA, LSU-rRNA)"/>
    <property type="evidence" value="ECO:0007669"/>
    <property type="project" value="TreeGrafter"/>
</dbReference>
<evidence type="ECO:0000256" key="7">
    <source>
        <dbReference type="ARBA" id="ARBA00047984"/>
    </source>
</evidence>